<dbReference type="RefSeq" id="WP_175325752.1">
    <property type="nucleotide sequence ID" value="NZ_BAAAWP010000001.1"/>
</dbReference>
<name>A0A850DSK4_9MICO</name>
<reference evidence="1 2" key="1">
    <citation type="submission" date="2020-05" db="EMBL/GenBank/DDBJ databases">
        <title>Genome Sequencing of Type Strains.</title>
        <authorList>
            <person name="Lemaire J.F."/>
            <person name="Inderbitzin P."/>
            <person name="Gregorio O.A."/>
            <person name="Collins S.B."/>
            <person name="Wespe N."/>
            <person name="Knight-Connoni V."/>
        </authorList>
    </citation>
    <scope>NUCLEOTIDE SEQUENCE [LARGE SCALE GENOMIC DNA]</scope>
    <source>
        <strain evidence="1 2">DSM 20512</strain>
    </source>
</reference>
<organism evidence="1 2">
    <name type="scientific">Curtobacterium citreum</name>
    <dbReference type="NCBI Taxonomy" id="2036"/>
    <lineage>
        <taxon>Bacteria</taxon>
        <taxon>Bacillati</taxon>
        <taxon>Actinomycetota</taxon>
        <taxon>Actinomycetes</taxon>
        <taxon>Micrococcales</taxon>
        <taxon>Microbacteriaceae</taxon>
        <taxon>Curtobacterium</taxon>
    </lineage>
</organism>
<comment type="caution">
    <text evidence="1">The sequence shown here is derived from an EMBL/GenBank/DDBJ whole genome shotgun (WGS) entry which is preliminary data.</text>
</comment>
<dbReference type="EMBL" id="JABMCG010000095">
    <property type="protein sequence ID" value="NUU27921.1"/>
    <property type="molecule type" value="Genomic_DNA"/>
</dbReference>
<protein>
    <submittedName>
        <fullName evidence="1">Uncharacterized protein</fullName>
    </submittedName>
</protein>
<accession>A0A850DSK4</accession>
<proteinExistence type="predicted"/>
<sequence>MAKRVRIYGPGLDTKGITVGLPDESTPSTVAAFLNEGVHELTWKSSTFHWVGGAGCPFIFVFEEFSSQPPRVIGF</sequence>
<dbReference type="Proteomes" id="UP000539146">
    <property type="component" value="Unassembled WGS sequence"/>
</dbReference>
<evidence type="ECO:0000313" key="1">
    <source>
        <dbReference type="EMBL" id="NUU27921.1"/>
    </source>
</evidence>
<evidence type="ECO:0000313" key="2">
    <source>
        <dbReference type="Proteomes" id="UP000539146"/>
    </source>
</evidence>
<gene>
    <name evidence="1" type="ORF">HP467_07320</name>
</gene>
<dbReference type="AlphaFoldDB" id="A0A850DSK4"/>